<feature type="domain" description="Secretin/TonB short N-terminal" evidence="13">
    <location>
        <begin position="41"/>
        <end position="92"/>
    </location>
</feature>
<protein>
    <submittedName>
        <fullName evidence="14">TonB-dependent receptor</fullName>
    </submittedName>
</protein>
<dbReference type="SUPFAM" id="SSF56935">
    <property type="entry name" value="Porins"/>
    <property type="match status" value="1"/>
</dbReference>
<evidence type="ECO:0000313" key="15">
    <source>
        <dbReference type="Proteomes" id="UP000464468"/>
    </source>
</evidence>
<dbReference type="GO" id="GO:0006826">
    <property type="term" value="P:iron ion transport"/>
    <property type="evidence" value="ECO:0007669"/>
    <property type="project" value="UniProtKB-KW"/>
</dbReference>
<dbReference type="GO" id="GO:0009279">
    <property type="term" value="C:cell outer membrane"/>
    <property type="evidence" value="ECO:0007669"/>
    <property type="project" value="UniProtKB-SubCell"/>
</dbReference>
<dbReference type="Pfam" id="PF00593">
    <property type="entry name" value="TonB_dep_Rec_b-barrel"/>
    <property type="match status" value="1"/>
</dbReference>
<evidence type="ECO:0000256" key="9">
    <source>
        <dbReference type="ARBA" id="ARBA00023136"/>
    </source>
</evidence>
<keyword evidence="5" id="KW-0812">Transmembrane</keyword>
<keyword evidence="14" id="KW-0675">Receptor</keyword>
<evidence type="ECO:0000256" key="11">
    <source>
        <dbReference type="RuleBase" id="RU003357"/>
    </source>
</evidence>
<dbReference type="Pfam" id="PF07715">
    <property type="entry name" value="Plug"/>
    <property type="match status" value="1"/>
</dbReference>
<dbReference type="InterPro" id="IPR039426">
    <property type="entry name" value="TonB-dep_rcpt-like"/>
</dbReference>
<keyword evidence="15" id="KW-1185">Reference proteome</keyword>
<dbReference type="InterPro" id="IPR012910">
    <property type="entry name" value="Plug_dom"/>
</dbReference>
<dbReference type="SMART" id="SM00965">
    <property type="entry name" value="STN"/>
    <property type="match status" value="1"/>
</dbReference>
<feature type="chain" id="PRO_5030750061" evidence="12">
    <location>
        <begin position="16"/>
        <end position="785"/>
    </location>
</feature>
<evidence type="ECO:0000256" key="12">
    <source>
        <dbReference type="SAM" id="SignalP"/>
    </source>
</evidence>
<dbReference type="AlphaFoldDB" id="A0A7Z2NYL3"/>
<dbReference type="InterPro" id="IPR011662">
    <property type="entry name" value="Secretin/TonB_short_N"/>
</dbReference>
<evidence type="ECO:0000256" key="4">
    <source>
        <dbReference type="ARBA" id="ARBA00022496"/>
    </source>
</evidence>
<keyword evidence="10" id="KW-0998">Cell outer membrane</keyword>
<evidence type="ECO:0000259" key="13">
    <source>
        <dbReference type="SMART" id="SM00965"/>
    </source>
</evidence>
<keyword evidence="2" id="KW-0813">Transport</keyword>
<name>A0A7Z2NYL3_9SPHN</name>
<feature type="signal peptide" evidence="12">
    <location>
        <begin position="1"/>
        <end position="15"/>
    </location>
</feature>
<comment type="similarity">
    <text evidence="11">Belongs to the TonB-dependent receptor family.</text>
</comment>
<evidence type="ECO:0000256" key="7">
    <source>
        <dbReference type="ARBA" id="ARBA00023065"/>
    </source>
</evidence>
<gene>
    <name evidence="14" type="ORF">GVO57_06000</name>
</gene>
<dbReference type="Proteomes" id="UP000464468">
    <property type="component" value="Chromosome"/>
</dbReference>
<evidence type="ECO:0000256" key="8">
    <source>
        <dbReference type="ARBA" id="ARBA00023077"/>
    </source>
</evidence>
<dbReference type="InterPro" id="IPR000531">
    <property type="entry name" value="Beta-barrel_TonB"/>
</dbReference>
<keyword evidence="6" id="KW-0408">Iron</keyword>
<keyword evidence="3" id="KW-1134">Transmembrane beta strand</keyword>
<evidence type="ECO:0000256" key="1">
    <source>
        <dbReference type="ARBA" id="ARBA00004571"/>
    </source>
</evidence>
<dbReference type="PANTHER" id="PTHR32552">
    <property type="entry name" value="FERRICHROME IRON RECEPTOR-RELATED"/>
    <property type="match status" value="1"/>
</dbReference>
<comment type="subcellular location">
    <subcellularLocation>
        <location evidence="1">Cell outer membrane</location>
        <topology evidence="1">Multi-pass membrane protein</topology>
    </subcellularLocation>
</comment>
<dbReference type="InterPro" id="IPR036942">
    <property type="entry name" value="Beta-barrel_TonB_sf"/>
</dbReference>
<keyword evidence="9 11" id="KW-0472">Membrane</keyword>
<keyword evidence="8 11" id="KW-0798">TonB box</keyword>
<organism evidence="14 15">
    <name type="scientific">Sphingomonas changnyeongensis</name>
    <dbReference type="NCBI Taxonomy" id="2698679"/>
    <lineage>
        <taxon>Bacteria</taxon>
        <taxon>Pseudomonadati</taxon>
        <taxon>Pseudomonadota</taxon>
        <taxon>Alphaproteobacteria</taxon>
        <taxon>Sphingomonadales</taxon>
        <taxon>Sphingomonadaceae</taxon>
        <taxon>Sphingomonas</taxon>
    </lineage>
</organism>
<dbReference type="EMBL" id="CP047895">
    <property type="protein sequence ID" value="QHL91824.1"/>
    <property type="molecule type" value="Genomic_DNA"/>
</dbReference>
<dbReference type="PANTHER" id="PTHR32552:SF81">
    <property type="entry name" value="TONB-DEPENDENT OUTER MEMBRANE RECEPTOR"/>
    <property type="match status" value="1"/>
</dbReference>
<dbReference type="Gene3D" id="3.55.50.30">
    <property type="match status" value="1"/>
</dbReference>
<evidence type="ECO:0000256" key="2">
    <source>
        <dbReference type="ARBA" id="ARBA00022448"/>
    </source>
</evidence>
<accession>A0A7Z2NYL3</accession>
<keyword evidence="4" id="KW-0410">Iron transport</keyword>
<sequence>MLLAALLIPVASAPAAELRALVIPAGPLGRAVVALGRQANVSIGLTDPALARRDVPGLSGRMSVEAALARLLAGTGARHMAVDARTFRIFIDRAATVPARPDLRRAPAIAPTAPGDAPDIVVTALKRPVTLAAFPGSASVISGDDPAFAAGPRGSELLLGRLHTLTSTHFGPGRNKLFVRGIADSSFNGPTQATVGQYLGETRLNYNAPDPDLRLYDIDRIEVLPGPQGTLYGAGALGGIVRMVPNRPDTAATEGTATVGASTTRHGDPGMDAAAMLNLPVAADRLGLRLVGYGLVQGGYIDNPLTGARNINAARVQGGRAALGWAVDDEWRLTLAATGQRIRGDDAQSADRNGPPLTRAGAIDQPFANDYLLVDAVATRDWGEYRLVATTGLVRQKLIEVYDSTAPGGPPLRFSQRTRIDLMTGEVRLSRQTADGGPGWLIGASLVDNRSRQNRQLGPPGEPAALPGVGNEVFEATLFGEATLRPLDWLTVTAGGRAVRARLGGRPLDPVLFPDMGVPGFGMRADVRRNLAALLPSGAIAARLGRSALGFVRYQEGFRPGGLVPTAAFVTRFTSDRVRTVEAGIRYGQPDPGALDIQASAAFTRWTDIQADTIDLSGFPITANIGDGRIWTADLRIGWRPLPGLALEAAGLFNDSLVTDTLPSIIATPRARLPNVARWNGRASAEYRHDLGAGRTLRLNAALRYVGRSRLGIGPVLGEAQGGWTDVSAAARIGFGDHALTLSIANLLDATGNRFALGSPFTIVTNPQVTPLVPRTVRLGWDLRF</sequence>
<evidence type="ECO:0000256" key="3">
    <source>
        <dbReference type="ARBA" id="ARBA00022452"/>
    </source>
</evidence>
<evidence type="ECO:0000256" key="10">
    <source>
        <dbReference type="ARBA" id="ARBA00023237"/>
    </source>
</evidence>
<proteinExistence type="inferred from homology"/>
<keyword evidence="12" id="KW-0732">Signal</keyword>
<evidence type="ECO:0000256" key="6">
    <source>
        <dbReference type="ARBA" id="ARBA00023004"/>
    </source>
</evidence>
<keyword evidence="7" id="KW-0406">Ion transport</keyword>
<evidence type="ECO:0000313" key="14">
    <source>
        <dbReference type="EMBL" id="QHL91824.1"/>
    </source>
</evidence>
<dbReference type="Gene3D" id="2.40.170.20">
    <property type="entry name" value="TonB-dependent receptor, beta-barrel domain"/>
    <property type="match status" value="1"/>
</dbReference>
<dbReference type="KEGG" id="schy:GVO57_06000"/>
<evidence type="ECO:0000256" key="5">
    <source>
        <dbReference type="ARBA" id="ARBA00022692"/>
    </source>
</evidence>
<reference evidence="14 15" key="1">
    <citation type="submission" date="2020-01" db="EMBL/GenBank/DDBJ databases">
        <title>Sphingomonas sp. C33 whole genome sequece.</title>
        <authorList>
            <person name="Park C."/>
        </authorList>
    </citation>
    <scope>NUCLEOTIDE SEQUENCE [LARGE SCALE GENOMIC DNA]</scope>
    <source>
        <strain evidence="14 15">C33</strain>
    </source>
</reference>